<feature type="transmembrane region" description="Helical" evidence="7">
    <location>
        <begin position="150"/>
        <end position="169"/>
    </location>
</feature>
<keyword evidence="5 7" id="KW-0472">Membrane</keyword>
<proteinExistence type="inferred from homology"/>
<name>C8N7B6_CARH6</name>
<evidence type="ECO:0000313" key="9">
    <source>
        <dbReference type="Proteomes" id="UP000004870"/>
    </source>
</evidence>
<feature type="transmembrane region" description="Helical" evidence="7">
    <location>
        <begin position="6"/>
        <end position="39"/>
    </location>
</feature>
<keyword evidence="4 7" id="KW-1133">Transmembrane helix</keyword>
<dbReference type="OrthoDB" id="5792512at2"/>
<dbReference type="PANTHER" id="PTHR21716:SF64">
    <property type="entry name" value="AI-2 TRANSPORT PROTEIN TQSA"/>
    <property type="match status" value="1"/>
</dbReference>
<keyword evidence="3 7" id="KW-0812">Transmembrane</keyword>
<keyword evidence="9" id="KW-1185">Reference proteome</keyword>
<evidence type="ECO:0008006" key="10">
    <source>
        <dbReference type="Google" id="ProtNLM"/>
    </source>
</evidence>
<sequence length="375" mass="40230">MRNSNALFGLALLLFAGFLFYLLAPVLTPFFLATLLAYLGDPLVDRLQRWRLSRTTAVVTVFCGIFLFFALIVLVVIPAIGGQIDRVVGKLPNYGQWLQQSALPRLAALFDITPGEFRIDDIIAAIKDNLGSSATLLKNVLAKVTGSANWIISFVSYLVLVPVITFYMLRDWDAMVAKTAELVPRKAIGTVTLLVRRSDEVLGGFLRGQLLVMSGLGLIYAIGLTALGLDMAIAIGIFAGLVSFVPYLGLIVGMALAGGMALLQFQDVSHLVGVVAVFCIAQAIEGMVLTPKFVGDRIGLHPVAVLFAVLAGGQLFGFMGVLLALPAAAVINVFLGYCKQHYLQSDVYADDDPAPPEDPENEAAPELPPPENPEP</sequence>
<evidence type="ECO:0000256" key="3">
    <source>
        <dbReference type="ARBA" id="ARBA00022692"/>
    </source>
</evidence>
<feature type="compositionally biased region" description="Pro residues" evidence="6">
    <location>
        <begin position="366"/>
        <end position="375"/>
    </location>
</feature>
<evidence type="ECO:0000313" key="8">
    <source>
        <dbReference type="EMBL" id="EEV89492.1"/>
    </source>
</evidence>
<feature type="compositionally biased region" description="Acidic residues" evidence="6">
    <location>
        <begin position="348"/>
        <end position="363"/>
    </location>
</feature>
<gene>
    <name evidence="8" type="ORF">HMPREF0198_0393</name>
</gene>
<evidence type="ECO:0000256" key="7">
    <source>
        <dbReference type="SAM" id="Phobius"/>
    </source>
</evidence>
<dbReference type="STRING" id="2718.CHUV0807_0382"/>
<reference evidence="8 9" key="1">
    <citation type="submission" date="2009-08" db="EMBL/GenBank/DDBJ databases">
        <authorList>
            <person name="Qin X."/>
            <person name="Bachman B."/>
            <person name="Battles P."/>
            <person name="Bell A."/>
            <person name="Bess C."/>
            <person name="Bickham C."/>
            <person name="Chaboub L."/>
            <person name="Chen D."/>
            <person name="Coyle M."/>
            <person name="Deiros D.R."/>
            <person name="Dinh H."/>
            <person name="Forbes L."/>
            <person name="Fowler G."/>
            <person name="Francisco L."/>
            <person name="Fu Q."/>
            <person name="Gubbala S."/>
            <person name="Hale W."/>
            <person name="Han Y."/>
            <person name="Hemphill L."/>
            <person name="Highlander S.K."/>
            <person name="Hirani K."/>
            <person name="Hogues M."/>
            <person name="Jackson L."/>
            <person name="Jakkamsetti A."/>
            <person name="Javaid M."/>
            <person name="Jiang H."/>
            <person name="Korchina V."/>
            <person name="Kovar C."/>
            <person name="Lara F."/>
            <person name="Lee S."/>
            <person name="Mata R."/>
            <person name="Mathew T."/>
            <person name="Moen C."/>
            <person name="Morales K."/>
            <person name="Munidasa M."/>
            <person name="Nazareth L."/>
            <person name="Ngo R."/>
            <person name="Nguyen L."/>
            <person name="Okwuonu G."/>
            <person name="Ongeri F."/>
            <person name="Patil S."/>
            <person name="Petrosino J."/>
            <person name="Pham C."/>
            <person name="Pham P."/>
            <person name="Pu L.-L."/>
            <person name="Puazo M."/>
            <person name="Raj R."/>
            <person name="Reid J."/>
            <person name="Rouhana J."/>
            <person name="Saada N."/>
            <person name="Shang Y."/>
            <person name="Simmons D."/>
            <person name="Thornton R."/>
            <person name="Warren J."/>
            <person name="Weissenberger G."/>
            <person name="Zhang J."/>
            <person name="Zhang L."/>
            <person name="Zhou C."/>
            <person name="Zhu D."/>
            <person name="Muzny D."/>
            <person name="Worley K."/>
            <person name="Gibbs R."/>
        </authorList>
    </citation>
    <scope>NUCLEOTIDE SEQUENCE [LARGE SCALE GENOMIC DNA]</scope>
    <source>
        <strain evidence="9">ATCC 15826 / DSM 8339 / NCTC 10426 / 6573</strain>
    </source>
</reference>
<evidence type="ECO:0000256" key="1">
    <source>
        <dbReference type="ARBA" id="ARBA00004141"/>
    </source>
</evidence>
<dbReference type="AlphaFoldDB" id="C8N7B6"/>
<dbReference type="Pfam" id="PF01594">
    <property type="entry name" value="AI-2E_transport"/>
    <property type="match status" value="1"/>
</dbReference>
<dbReference type="PANTHER" id="PTHR21716">
    <property type="entry name" value="TRANSMEMBRANE PROTEIN"/>
    <property type="match status" value="1"/>
</dbReference>
<dbReference type="HOGENOM" id="CLU_031275_8_0_6"/>
<dbReference type="GO" id="GO:0055085">
    <property type="term" value="P:transmembrane transport"/>
    <property type="evidence" value="ECO:0007669"/>
    <property type="project" value="TreeGrafter"/>
</dbReference>
<dbReference type="GO" id="GO:0016020">
    <property type="term" value="C:membrane"/>
    <property type="evidence" value="ECO:0007669"/>
    <property type="project" value="UniProtKB-SubCell"/>
</dbReference>
<comment type="similarity">
    <text evidence="2">Belongs to the autoinducer-2 exporter (AI-2E) (TC 2.A.86) family.</text>
</comment>
<feature type="region of interest" description="Disordered" evidence="6">
    <location>
        <begin position="348"/>
        <end position="375"/>
    </location>
</feature>
<dbReference type="GeneID" id="84789415"/>
<dbReference type="InterPro" id="IPR002549">
    <property type="entry name" value="AI-2E-like"/>
</dbReference>
<feature type="transmembrane region" description="Helical" evidence="7">
    <location>
        <begin position="205"/>
        <end position="227"/>
    </location>
</feature>
<feature type="transmembrane region" description="Helical" evidence="7">
    <location>
        <begin position="59"/>
        <end position="81"/>
    </location>
</feature>
<evidence type="ECO:0000256" key="2">
    <source>
        <dbReference type="ARBA" id="ARBA00009773"/>
    </source>
</evidence>
<comment type="subcellular location">
    <subcellularLocation>
        <location evidence="1">Membrane</location>
        <topology evidence="1">Multi-pass membrane protein</topology>
    </subcellularLocation>
</comment>
<protein>
    <recommendedName>
        <fullName evidence="10">AI-2E family transporter</fullName>
    </recommendedName>
</protein>
<evidence type="ECO:0000256" key="4">
    <source>
        <dbReference type="ARBA" id="ARBA00022989"/>
    </source>
</evidence>
<dbReference type="EMBL" id="ACKY01000019">
    <property type="protein sequence ID" value="EEV89492.1"/>
    <property type="molecule type" value="Genomic_DNA"/>
</dbReference>
<accession>C8N7B6</accession>
<feature type="transmembrane region" description="Helical" evidence="7">
    <location>
        <begin position="304"/>
        <end position="335"/>
    </location>
</feature>
<evidence type="ECO:0000256" key="6">
    <source>
        <dbReference type="SAM" id="MobiDB-lite"/>
    </source>
</evidence>
<dbReference type="RefSeq" id="WP_004139509.1">
    <property type="nucleotide sequence ID" value="NZ_GG694025.1"/>
</dbReference>
<feature type="transmembrane region" description="Helical" evidence="7">
    <location>
        <begin position="233"/>
        <end position="256"/>
    </location>
</feature>
<evidence type="ECO:0000256" key="5">
    <source>
        <dbReference type="ARBA" id="ARBA00023136"/>
    </source>
</evidence>
<feature type="transmembrane region" description="Helical" evidence="7">
    <location>
        <begin position="268"/>
        <end position="284"/>
    </location>
</feature>
<dbReference type="Proteomes" id="UP000004870">
    <property type="component" value="Unassembled WGS sequence"/>
</dbReference>
<organism evidence="8 9">
    <name type="scientific">Cardiobacterium hominis (strain ATCC 15826 / DSM 8339 / NCTC 10426 / 6573)</name>
    <dbReference type="NCBI Taxonomy" id="638300"/>
    <lineage>
        <taxon>Bacteria</taxon>
        <taxon>Pseudomonadati</taxon>
        <taxon>Pseudomonadota</taxon>
        <taxon>Gammaproteobacteria</taxon>
        <taxon>Cardiobacteriales</taxon>
        <taxon>Cardiobacteriaceae</taxon>
        <taxon>Cardiobacterium</taxon>
    </lineage>
</organism>
<comment type="caution">
    <text evidence="8">The sequence shown here is derived from an EMBL/GenBank/DDBJ whole genome shotgun (WGS) entry which is preliminary data.</text>
</comment>